<name>A0A7W7GMA5_9MICC</name>
<keyword evidence="5" id="KW-0413">Isomerase</keyword>
<evidence type="ECO:0000256" key="3">
    <source>
        <dbReference type="SAM" id="Phobius"/>
    </source>
</evidence>
<comment type="similarity">
    <text evidence="1">Belongs to the thioredoxin family. DsbA subfamily.</text>
</comment>
<dbReference type="PANTHER" id="PTHR13887">
    <property type="entry name" value="GLUTATHIONE S-TRANSFERASE KAPPA"/>
    <property type="match status" value="1"/>
</dbReference>
<dbReference type="AlphaFoldDB" id="A0A7W7GMA5"/>
<dbReference type="GO" id="GO:0016853">
    <property type="term" value="F:isomerase activity"/>
    <property type="evidence" value="ECO:0007669"/>
    <property type="project" value="UniProtKB-KW"/>
</dbReference>
<feature type="region of interest" description="Disordered" evidence="2">
    <location>
        <begin position="51"/>
        <end position="74"/>
    </location>
</feature>
<feature type="transmembrane region" description="Helical" evidence="3">
    <location>
        <begin position="24"/>
        <end position="44"/>
    </location>
</feature>
<keyword evidence="3" id="KW-1133">Transmembrane helix</keyword>
<dbReference type="PROSITE" id="PS51352">
    <property type="entry name" value="THIOREDOXIN_2"/>
    <property type="match status" value="1"/>
</dbReference>
<evidence type="ECO:0000256" key="2">
    <source>
        <dbReference type="SAM" id="MobiDB-lite"/>
    </source>
</evidence>
<dbReference type="SUPFAM" id="SSF52833">
    <property type="entry name" value="Thioredoxin-like"/>
    <property type="match status" value="1"/>
</dbReference>
<evidence type="ECO:0000313" key="6">
    <source>
        <dbReference type="Proteomes" id="UP000540191"/>
    </source>
</evidence>
<keyword evidence="3" id="KW-0472">Membrane</keyword>
<comment type="caution">
    <text evidence="5">The sequence shown here is derived from an EMBL/GenBank/DDBJ whole genome shotgun (WGS) entry which is preliminary data.</text>
</comment>
<keyword evidence="3" id="KW-0812">Transmembrane</keyword>
<organism evidence="5 6">
    <name type="scientific">Micrococcus cohnii</name>
    <dbReference type="NCBI Taxonomy" id="993416"/>
    <lineage>
        <taxon>Bacteria</taxon>
        <taxon>Bacillati</taxon>
        <taxon>Actinomycetota</taxon>
        <taxon>Actinomycetes</taxon>
        <taxon>Micrococcales</taxon>
        <taxon>Micrococcaceae</taxon>
        <taxon>Micrococcus</taxon>
    </lineage>
</organism>
<feature type="domain" description="Thioredoxin" evidence="4">
    <location>
        <begin position="48"/>
        <end position="245"/>
    </location>
</feature>
<keyword evidence="6" id="KW-1185">Reference proteome</keyword>
<evidence type="ECO:0000259" key="4">
    <source>
        <dbReference type="PROSITE" id="PS51352"/>
    </source>
</evidence>
<protein>
    <submittedName>
        <fullName evidence="5">Protein-disulfide isomerase</fullName>
    </submittedName>
</protein>
<sequence length="246" mass="26363">MTSPDPTASTPSSPTPSRQRRAKIVVWVLLGLVMAAALIGYLVARGTATAQQQDPNQSTAQSTGQSTGSAGQLVRENSRVLSQAPNEKAVLVEFLDFECEACAAAYPFVEDLRAEYADTVTFVHRYFPLPGHPNSVTAAIAVEAAAQQGAYESMYQKMFETQTEWSHTTEDRSPVFRAYAEELGLDMAAYDAAVADPATRDRVELDVADGTALGVAGTPTFYLDGEPLTVNSLEEFTAAVEAATQD</sequence>
<dbReference type="InterPro" id="IPR012336">
    <property type="entry name" value="Thioredoxin-like_fold"/>
</dbReference>
<reference evidence="5 6" key="1">
    <citation type="submission" date="2020-08" db="EMBL/GenBank/DDBJ databases">
        <title>Sequencing the genomes of 1000 actinobacteria strains.</title>
        <authorList>
            <person name="Klenk H.-P."/>
        </authorList>
    </citation>
    <scope>NUCLEOTIDE SEQUENCE [LARGE SCALE GENOMIC DNA]</scope>
    <source>
        <strain evidence="5 6">DSM 23974</strain>
    </source>
</reference>
<dbReference type="InterPro" id="IPR013766">
    <property type="entry name" value="Thioredoxin_domain"/>
</dbReference>
<dbReference type="RefSeq" id="WP_343059258.1">
    <property type="nucleotide sequence ID" value="NZ_JACHNA010000001.1"/>
</dbReference>
<dbReference type="PANTHER" id="PTHR13887:SF55">
    <property type="entry name" value="SLR0313 PROTEIN"/>
    <property type="match status" value="1"/>
</dbReference>
<dbReference type="Proteomes" id="UP000540191">
    <property type="component" value="Unassembled WGS sequence"/>
</dbReference>
<evidence type="ECO:0000313" key="5">
    <source>
        <dbReference type="EMBL" id="MBB4734743.1"/>
    </source>
</evidence>
<accession>A0A7W7GMA5</accession>
<dbReference type="Pfam" id="PF13462">
    <property type="entry name" value="Thioredoxin_4"/>
    <property type="match status" value="1"/>
</dbReference>
<dbReference type="Gene3D" id="3.40.30.10">
    <property type="entry name" value="Glutaredoxin"/>
    <property type="match status" value="1"/>
</dbReference>
<gene>
    <name evidence="5" type="ORF">HDA30_000251</name>
</gene>
<dbReference type="EMBL" id="JACHNA010000001">
    <property type="protein sequence ID" value="MBB4734743.1"/>
    <property type="molecule type" value="Genomic_DNA"/>
</dbReference>
<proteinExistence type="inferred from homology"/>
<dbReference type="InterPro" id="IPR036249">
    <property type="entry name" value="Thioredoxin-like_sf"/>
</dbReference>
<evidence type="ECO:0000256" key="1">
    <source>
        <dbReference type="ARBA" id="ARBA00005791"/>
    </source>
</evidence>
<feature type="compositionally biased region" description="Low complexity" evidence="2">
    <location>
        <begin position="57"/>
        <end position="72"/>
    </location>
</feature>